<evidence type="ECO:0000259" key="6">
    <source>
        <dbReference type="Pfam" id="PF01593"/>
    </source>
</evidence>
<dbReference type="KEGG" id="blq:L21SP5_01096"/>
<evidence type="ECO:0000256" key="1">
    <source>
        <dbReference type="ARBA" id="ARBA00004829"/>
    </source>
</evidence>
<evidence type="ECO:0000256" key="3">
    <source>
        <dbReference type="ARBA" id="ARBA00022746"/>
    </source>
</evidence>
<evidence type="ECO:0000313" key="7">
    <source>
        <dbReference type="EMBL" id="ALO14760.1"/>
    </source>
</evidence>
<dbReference type="PANTHER" id="PTHR43734">
    <property type="entry name" value="PHYTOENE DESATURASE"/>
    <property type="match status" value="1"/>
</dbReference>
<organism evidence="7 8">
    <name type="scientific">Salinivirga cyanobacteriivorans</name>
    <dbReference type="NCBI Taxonomy" id="1307839"/>
    <lineage>
        <taxon>Bacteria</taxon>
        <taxon>Pseudomonadati</taxon>
        <taxon>Bacteroidota</taxon>
        <taxon>Bacteroidia</taxon>
        <taxon>Bacteroidales</taxon>
        <taxon>Salinivirgaceae</taxon>
        <taxon>Salinivirga</taxon>
    </lineage>
</organism>
<dbReference type="Gene3D" id="3.50.50.60">
    <property type="entry name" value="FAD/NAD(P)-binding domain"/>
    <property type="match status" value="2"/>
</dbReference>
<comment type="similarity">
    <text evidence="2 5">Belongs to the carotenoid/retinoid oxidoreductase family.</text>
</comment>
<dbReference type="InterPro" id="IPR036188">
    <property type="entry name" value="FAD/NAD-bd_sf"/>
</dbReference>
<comment type="pathway">
    <text evidence="1 5">Carotenoid biosynthesis.</text>
</comment>
<dbReference type="NCBIfam" id="NF042421">
    <property type="entry name" value="hydcarot_desat_CrtD"/>
    <property type="match status" value="1"/>
</dbReference>
<reference evidence="7 8" key="1">
    <citation type="submission" date="2015-11" db="EMBL/GenBank/DDBJ databases">
        <title>Description and complete genome sequence of a novel strain predominating in hypersaline microbial mats and representing a new family of the Bacteriodetes phylum.</title>
        <authorList>
            <person name="Spring S."/>
            <person name="Bunk B."/>
            <person name="Sproer C."/>
            <person name="Klenk H.-P."/>
        </authorList>
    </citation>
    <scope>NUCLEOTIDE SEQUENCE [LARGE SCALE GENOMIC DNA]</scope>
    <source>
        <strain evidence="7 8">L21-Spi-D4</strain>
    </source>
</reference>
<dbReference type="AlphaFoldDB" id="A0A0S2HXH8"/>
<proteinExistence type="inferred from homology"/>
<dbReference type="PATRIC" id="fig|1307839.3.peg.1184"/>
<dbReference type="PANTHER" id="PTHR43734:SF7">
    <property type="entry name" value="4,4'-DIAPONEUROSPORENE OXYGENASE"/>
    <property type="match status" value="1"/>
</dbReference>
<feature type="domain" description="Amine oxidase" evidence="6">
    <location>
        <begin position="12"/>
        <end position="480"/>
    </location>
</feature>
<keyword evidence="4 5" id="KW-0560">Oxidoreductase</keyword>
<dbReference type="STRING" id="1307839.L21SP5_01096"/>
<dbReference type="Pfam" id="PF01593">
    <property type="entry name" value="Amino_oxidase"/>
    <property type="match status" value="1"/>
</dbReference>
<gene>
    <name evidence="7" type="primary">crtP</name>
    <name evidence="7" type="ORF">L21SP5_01096</name>
</gene>
<evidence type="ECO:0000256" key="2">
    <source>
        <dbReference type="ARBA" id="ARBA00006046"/>
    </source>
</evidence>
<dbReference type="PRINTS" id="PR00419">
    <property type="entry name" value="ADXRDTASE"/>
</dbReference>
<dbReference type="EMBL" id="CP013118">
    <property type="protein sequence ID" value="ALO14760.1"/>
    <property type="molecule type" value="Genomic_DNA"/>
</dbReference>
<keyword evidence="3 5" id="KW-0125">Carotenoid biosynthesis</keyword>
<dbReference type="InterPro" id="IPR002937">
    <property type="entry name" value="Amino_oxidase"/>
</dbReference>
<accession>A0A0S2HXH8</accession>
<evidence type="ECO:0000313" key="8">
    <source>
        <dbReference type="Proteomes" id="UP000064893"/>
    </source>
</evidence>
<evidence type="ECO:0000256" key="4">
    <source>
        <dbReference type="ARBA" id="ARBA00023002"/>
    </source>
</evidence>
<sequence>MKEKIAIVGSGIGGIAAAIRLAAQGHDVTVFEQADKPGGKLNELKQDGFRFDTGPSLFTLPGLVEELFSIGKSSAQTNFKYHKLENVCKYHYEDGTVLNAWADPHRFASEACEKVGEPAWRVHNYLNKVKEMYNLSAGLFIFRPFARWETFRSEAGKKVAKKFHKLDMLLSMHQRNKRSFKSKHLVKLFDRYGTYNGSNPYRAPATLNMIAHLEHSEGAYFPDKGMYDIITQLVNHARELGVVFNFNSRVEEVLFQNNKVRGGRVNGSRFFADRVVSDMDVTGFYKHLMPARKIPLRVRLMEKSSSAVIFYWGINHTFPGLELHNIFFAENYKEEFRYLFRKKQLYYDPTVYVFISNKVTGTDAPAGMENWFVMINAPVNQGQYTKEMMAELRTNIINKLSRMLDVDVNKHIVSESIGTPVTIEENTSSAGGAIYGSSSNSRFSAFMRHPNRVKRFGGLHFVGGSVHPGGGIPLCIASAGIVSNDIENENQKSKK</sequence>
<evidence type="ECO:0000256" key="5">
    <source>
        <dbReference type="RuleBase" id="RU362075"/>
    </source>
</evidence>
<dbReference type="InterPro" id="IPR054840">
    <property type="entry name" value="hydcarot_desat_CrtD"/>
</dbReference>
<dbReference type="GO" id="GO:0016117">
    <property type="term" value="P:carotenoid biosynthetic process"/>
    <property type="evidence" value="ECO:0007669"/>
    <property type="project" value="UniProtKB-KW"/>
</dbReference>
<dbReference type="InterPro" id="IPR014105">
    <property type="entry name" value="Carotenoid/retinoid_OxRdtase"/>
</dbReference>
<dbReference type="GO" id="GO:0016491">
    <property type="term" value="F:oxidoreductase activity"/>
    <property type="evidence" value="ECO:0007669"/>
    <property type="project" value="UniProtKB-KW"/>
</dbReference>
<name>A0A0S2HXH8_9BACT</name>
<dbReference type="RefSeq" id="WP_057952275.1">
    <property type="nucleotide sequence ID" value="NZ_CP013118.1"/>
</dbReference>
<protein>
    <submittedName>
        <fullName evidence="7">Diapolycopene oxygenase</fullName>
        <ecNumber evidence="7">1.14.99.44</ecNumber>
    </submittedName>
</protein>
<dbReference type="OrthoDB" id="9774675at2"/>
<dbReference type="EC" id="1.14.99.44" evidence="7"/>
<keyword evidence="8" id="KW-1185">Reference proteome</keyword>
<dbReference type="SUPFAM" id="SSF51905">
    <property type="entry name" value="FAD/NAD(P)-binding domain"/>
    <property type="match status" value="1"/>
</dbReference>
<dbReference type="NCBIfam" id="TIGR02734">
    <property type="entry name" value="crtI_fam"/>
    <property type="match status" value="1"/>
</dbReference>
<dbReference type="Proteomes" id="UP000064893">
    <property type="component" value="Chromosome"/>
</dbReference>